<evidence type="ECO:0008006" key="4">
    <source>
        <dbReference type="Google" id="ProtNLM"/>
    </source>
</evidence>
<name>A0AB34ICX0_PRYPA</name>
<feature type="region of interest" description="Disordered" evidence="1">
    <location>
        <begin position="363"/>
        <end position="439"/>
    </location>
</feature>
<feature type="compositionally biased region" description="Basic residues" evidence="1">
    <location>
        <begin position="515"/>
        <end position="528"/>
    </location>
</feature>
<evidence type="ECO:0000313" key="2">
    <source>
        <dbReference type="EMBL" id="KAL1496555.1"/>
    </source>
</evidence>
<feature type="region of interest" description="Disordered" evidence="1">
    <location>
        <begin position="494"/>
        <end position="528"/>
    </location>
</feature>
<protein>
    <recommendedName>
        <fullName evidence="4">YHYH domain-containing protein</fullName>
    </recommendedName>
</protein>
<comment type="caution">
    <text evidence="2">The sequence shown here is derived from an EMBL/GenBank/DDBJ whole genome shotgun (WGS) entry which is preliminary data.</text>
</comment>
<sequence>MAPIALLAFAAAHASQSRTTVVLHNLLHLLSNASSPLERAPRRLSELATDCSTFTFLTDLRALDPPEWCASSTARVNDPALCHSTYITRLDGTLSRCVHSTGPNACEADETIYTCTSACPTPPCAAALFGDVALTSTSGVDARTNKVFEAGENIYGPFEAGFGEAQGNQLRQLGCTEASLGYVDGGIDTATAEDLIAHQCSITLPRVEGDNYISLLDECGGHTNEYHFHQRMSCLYAESGGHSTKVGVGLDNRGLYGKWEDYSSLLLPALDACGAHFGVTPDSNGEVVYHYHTQDLSPFTIGCYGPSSTGGLVSLAECKALYSGTNGCGGADIVALTTASRGTIQYDRWCPCFDAWNSNVGDGSNQSPTTPATIPCPEATSISASAHSRPTAPAAPSSSSSNATQPRGTSRHSTATPTPVSTTSSSTAVTPPPRFTTLEPAPTSAALAAASATAAPIVSLTLTATVSAHTAAAKPTQPAHHMRRLPAIARLKGPQPTRVVQPGPRAKKQQGSLRGHVHHTVRWPHRSL</sequence>
<feature type="compositionally biased region" description="Polar residues" evidence="1">
    <location>
        <begin position="363"/>
        <end position="372"/>
    </location>
</feature>
<dbReference type="Proteomes" id="UP001515480">
    <property type="component" value="Unassembled WGS sequence"/>
</dbReference>
<dbReference type="AlphaFoldDB" id="A0AB34ICX0"/>
<evidence type="ECO:0000313" key="3">
    <source>
        <dbReference type="Proteomes" id="UP001515480"/>
    </source>
</evidence>
<organism evidence="2 3">
    <name type="scientific">Prymnesium parvum</name>
    <name type="common">Toxic golden alga</name>
    <dbReference type="NCBI Taxonomy" id="97485"/>
    <lineage>
        <taxon>Eukaryota</taxon>
        <taxon>Haptista</taxon>
        <taxon>Haptophyta</taxon>
        <taxon>Prymnesiophyceae</taxon>
        <taxon>Prymnesiales</taxon>
        <taxon>Prymnesiaceae</taxon>
        <taxon>Prymnesium</taxon>
    </lineage>
</organism>
<reference evidence="2 3" key="1">
    <citation type="journal article" date="2024" name="Science">
        <title>Giant polyketide synthase enzymes in the biosynthesis of giant marine polyether toxins.</title>
        <authorList>
            <person name="Fallon T.R."/>
            <person name="Shende V.V."/>
            <person name="Wierzbicki I.H."/>
            <person name="Pendleton A.L."/>
            <person name="Watervoot N.F."/>
            <person name="Auber R.P."/>
            <person name="Gonzalez D.J."/>
            <person name="Wisecaver J.H."/>
            <person name="Moore B.S."/>
        </authorList>
    </citation>
    <scope>NUCLEOTIDE SEQUENCE [LARGE SCALE GENOMIC DNA]</scope>
    <source>
        <strain evidence="2 3">12B1</strain>
    </source>
</reference>
<evidence type="ECO:0000256" key="1">
    <source>
        <dbReference type="SAM" id="MobiDB-lite"/>
    </source>
</evidence>
<feature type="compositionally biased region" description="Low complexity" evidence="1">
    <location>
        <begin position="383"/>
        <end position="403"/>
    </location>
</feature>
<keyword evidence="3" id="KW-1185">Reference proteome</keyword>
<gene>
    <name evidence="2" type="ORF">AB1Y20_014161</name>
</gene>
<proteinExistence type="predicted"/>
<accession>A0AB34ICX0</accession>
<feature type="compositionally biased region" description="Low complexity" evidence="1">
    <location>
        <begin position="413"/>
        <end position="429"/>
    </location>
</feature>
<dbReference type="EMBL" id="JBGBPQ010000028">
    <property type="protein sequence ID" value="KAL1496555.1"/>
    <property type="molecule type" value="Genomic_DNA"/>
</dbReference>